<dbReference type="EMBL" id="JBHUMM010000037">
    <property type="protein sequence ID" value="MFD2672360.1"/>
    <property type="molecule type" value="Genomic_DNA"/>
</dbReference>
<keyword evidence="3" id="KW-1185">Reference proteome</keyword>
<dbReference type="Pfam" id="PF00501">
    <property type="entry name" value="AMP-binding"/>
    <property type="match status" value="1"/>
</dbReference>
<dbReference type="InterPro" id="IPR000873">
    <property type="entry name" value="AMP-dep_synth/lig_dom"/>
</dbReference>
<name>A0ABW5RCK5_9BACL</name>
<proteinExistence type="predicted"/>
<dbReference type="Gene3D" id="3.40.50.12780">
    <property type="entry name" value="N-terminal domain of ligase-like"/>
    <property type="match status" value="1"/>
</dbReference>
<dbReference type="PANTHER" id="PTHR36932">
    <property type="entry name" value="CAPSULAR POLYSACCHARIDE BIOSYNTHESIS PROTEIN"/>
    <property type="match status" value="1"/>
</dbReference>
<comment type="caution">
    <text evidence="2">The sequence shown here is derived from an EMBL/GenBank/DDBJ whole genome shotgun (WGS) entry which is preliminary data.</text>
</comment>
<dbReference type="PANTHER" id="PTHR36932:SF1">
    <property type="entry name" value="CAPSULAR POLYSACCHARIDE BIOSYNTHESIS PROTEIN"/>
    <property type="match status" value="1"/>
</dbReference>
<feature type="domain" description="AMP-dependent synthetase/ligase" evidence="1">
    <location>
        <begin position="72"/>
        <end position="249"/>
    </location>
</feature>
<gene>
    <name evidence="2" type="ORF">ACFSUC_12365</name>
</gene>
<evidence type="ECO:0000313" key="2">
    <source>
        <dbReference type="EMBL" id="MFD2672360.1"/>
    </source>
</evidence>
<sequence length="387" mass="44893">MITTVSQHQKLMDRLDHAVQYYPYYRSLSHMMNREMDAEKLLAQFPIMDKNILHVHRAELELPITGTTGESFTSGTTGVPFRCVKSVDEMMKLSLVMYKHREKWGLPVRHRMLLVSNMMTCAPSDCERYLKQMMEQQPHFIQGPASALSAIADYIVSRGKSLRFPSNLQFIQNWGESLHPQQKENIEQVFQRPVVNYYGLEEFWCVAFSNRNGKLEIDEEAVYVEVLDPLTGSQVGDGEMGEIIVTSYYMKSLPFIRYRTGDMGAMVKEKDGQKILDLLPIRYEHIRLREGQLPASVFHDLDKFFTQLSQEFGFKGYQMIQLDYEIFRLCLAPGYGELPLFMIQARVSSFLKYYIHEQVVVEVESVKRIAPHPYTGKVHTFVTQIQP</sequence>
<evidence type="ECO:0000259" key="1">
    <source>
        <dbReference type="Pfam" id="PF00501"/>
    </source>
</evidence>
<dbReference type="InterPro" id="IPR042099">
    <property type="entry name" value="ANL_N_sf"/>
</dbReference>
<dbReference type="RefSeq" id="WP_379929923.1">
    <property type="nucleotide sequence ID" value="NZ_JBHUMM010000037.1"/>
</dbReference>
<protein>
    <submittedName>
        <fullName evidence="2">AMP-binding protein</fullName>
    </submittedName>
</protein>
<dbReference type="Proteomes" id="UP001597497">
    <property type="component" value="Unassembled WGS sequence"/>
</dbReference>
<organism evidence="2 3">
    <name type="scientific">Marinicrinis sediminis</name>
    <dbReference type="NCBI Taxonomy" id="1652465"/>
    <lineage>
        <taxon>Bacteria</taxon>
        <taxon>Bacillati</taxon>
        <taxon>Bacillota</taxon>
        <taxon>Bacilli</taxon>
        <taxon>Bacillales</taxon>
        <taxon>Paenibacillaceae</taxon>
    </lineage>
</organism>
<accession>A0ABW5RCK5</accession>
<reference evidence="3" key="1">
    <citation type="journal article" date="2019" name="Int. J. Syst. Evol. Microbiol.">
        <title>The Global Catalogue of Microorganisms (GCM) 10K type strain sequencing project: providing services to taxonomists for standard genome sequencing and annotation.</title>
        <authorList>
            <consortium name="The Broad Institute Genomics Platform"/>
            <consortium name="The Broad Institute Genome Sequencing Center for Infectious Disease"/>
            <person name="Wu L."/>
            <person name="Ma J."/>
        </authorList>
    </citation>
    <scope>NUCLEOTIDE SEQUENCE [LARGE SCALE GENOMIC DNA]</scope>
    <source>
        <strain evidence="3">KCTC 33676</strain>
    </source>
</reference>
<dbReference type="SUPFAM" id="SSF56801">
    <property type="entry name" value="Acetyl-CoA synthetase-like"/>
    <property type="match status" value="1"/>
</dbReference>
<dbReference type="InterPro" id="IPR053158">
    <property type="entry name" value="CapK_Type1_Caps_Biosynth"/>
</dbReference>
<evidence type="ECO:0000313" key="3">
    <source>
        <dbReference type="Proteomes" id="UP001597497"/>
    </source>
</evidence>